<evidence type="ECO:0000313" key="1">
    <source>
        <dbReference type="EMBL" id="GLJ77373.1"/>
    </source>
</evidence>
<accession>A0A9W6HC63</accession>
<sequence>MTPHPSLVDDGELAVEVTRRISLTELPALHAEASAGRIAGKVVVLPA</sequence>
<gene>
    <name evidence="1" type="ORF">GCM10017584_29470</name>
</gene>
<dbReference type="AlphaFoldDB" id="A0A9W6HC63"/>
<evidence type="ECO:0000313" key="2">
    <source>
        <dbReference type="Proteomes" id="UP001142372"/>
    </source>
</evidence>
<dbReference type="RefSeq" id="WP_271178017.1">
    <property type="nucleotide sequence ID" value="NZ_BAAAJO010000001.1"/>
</dbReference>
<dbReference type="Proteomes" id="UP001142372">
    <property type="component" value="Unassembled WGS sequence"/>
</dbReference>
<reference evidence="1" key="2">
    <citation type="submission" date="2023-01" db="EMBL/GenBank/DDBJ databases">
        <authorList>
            <person name="Sun Q."/>
            <person name="Evtushenko L."/>
        </authorList>
    </citation>
    <scope>NUCLEOTIDE SEQUENCE</scope>
    <source>
        <strain evidence="1">VKM Ac-1401</strain>
    </source>
</reference>
<proteinExistence type="predicted"/>
<comment type="caution">
    <text evidence="1">The sequence shown here is derived from an EMBL/GenBank/DDBJ whole genome shotgun (WGS) entry which is preliminary data.</text>
</comment>
<dbReference type="EMBL" id="BSEN01000014">
    <property type="protein sequence ID" value="GLJ77373.1"/>
    <property type="molecule type" value="Genomic_DNA"/>
</dbReference>
<protein>
    <submittedName>
        <fullName evidence="1">Uncharacterized protein</fullName>
    </submittedName>
</protein>
<organism evidence="1 2">
    <name type="scientific">Leifsonia poae</name>
    <dbReference type="NCBI Taxonomy" id="110933"/>
    <lineage>
        <taxon>Bacteria</taxon>
        <taxon>Bacillati</taxon>
        <taxon>Actinomycetota</taxon>
        <taxon>Actinomycetes</taxon>
        <taxon>Micrococcales</taxon>
        <taxon>Microbacteriaceae</taxon>
        <taxon>Leifsonia</taxon>
    </lineage>
</organism>
<name>A0A9W6HC63_9MICO</name>
<reference evidence="1" key="1">
    <citation type="journal article" date="2014" name="Int. J. Syst. Evol. Microbiol.">
        <title>Complete genome sequence of Corynebacterium casei LMG S-19264T (=DSM 44701T), isolated from a smear-ripened cheese.</title>
        <authorList>
            <consortium name="US DOE Joint Genome Institute (JGI-PGF)"/>
            <person name="Walter F."/>
            <person name="Albersmeier A."/>
            <person name="Kalinowski J."/>
            <person name="Ruckert C."/>
        </authorList>
    </citation>
    <scope>NUCLEOTIDE SEQUENCE</scope>
    <source>
        <strain evidence="1">VKM Ac-1401</strain>
    </source>
</reference>
<keyword evidence="2" id="KW-1185">Reference proteome</keyword>